<comment type="similarity">
    <text evidence="3 11">Belongs to the thiolase-like superfamily. Thiolase family.</text>
</comment>
<keyword evidence="8 11" id="KW-0012">Acyltransferase</keyword>
<evidence type="ECO:0000256" key="8">
    <source>
        <dbReference type="ARBA" id="ARBA00023315"/>
    </source>
</evidence>
<evidence type="ECO:0000259" key="14">
    <source>
        <dbReference type="Pfam" id="PF02803"/>
    </source>
</evidence>
<dbReference type="CDD" id="cd00751">
    <property type="entry name" value="thiolase"/>
    <property type="match status" value="1"/>
</dbReference>
<dbReference type="InterPro" id="IPR020617">
    <property type="entry name" value="Thiolase_C"/>
</dbReference>
<dbReference type="PIRSF" id="PIRSF000429">
    <property type="entry name" value="Ac-CoA_Ac_transf"/>
    <property type="match status" value="1"/>
</dbReference>
<dbReference type="Gene3D" id="3.40.47.10">
    <property type="match status" value="1"/>
</dbReference>
<feature type="region of interest" description="Disordered" evidence="12">
    <location>
        <begin position="216"/>
        <end position="243"/>
    </location>
</feature>
<name>A0ABY5MJU0_9HYPH</name>
<evidence type="ECO:0000313" key="16">
    <source>
        <dbReference type="Proteomes" id="UP001342418"/>
    </source>
</evidence>
<keyword evidence="16" id="KW-1185">Reference proteome</keyword>
<dbReference type="NCBIfam" id="TIGR02430">
    <property type="entry name" value="pcaF"/>
    <property type="match status" value="1"/>
</dbReference>
<comment type="catalytic activity">
    <reaction evidence="10">
        <text>succinyl-CoA + acetyl-CoA = 3-oxoadipyl-CoA + CoA</text>
        <dbReference type="Rhea" id="RHEA:19481"/>
        <dbReference type="ChEBI" id="CHEBI:57287"/>
        <dbReference type="ChEBI" id="CHEBI:57288"/>
        <dbReference type="ChEBI" id="CHEBI:57292"/>
        <dbReference type="ChEBI" id="CHEBI:57348"/>
        <dbReference type="EC" id="2.3.1.174"/>
    </reaction>
</comment>
<dbReference type="SUPFAM" id="SSF53901">
    <property type="entry name" value="Thiolase-like"/>
    <property type="match status" value="2"/>
</dbReference>
<organism evidence="15 16">
    <name type="scientific">Nitratireductor thuwali</name>
    <dbReference type="NCBI Taxonomy" id="2267699"/>
    <lineage>
        <taxon>Bacteria</taxon>
        <taxon>Pseudomonadati</taxon>
        <taxon>Pseudomonadota</taxon>
        <taxon>Alphaproteobacteria</taxon>
        <taxon>Hyphomicrobiales</taxon>
        <taxon>Phyllobacteriaceae</taxon>
        <taxon>Nitratireductor</taxon>
    </lineage>
</organism>
<accession>A0ABY5MJU0</accession>
<dbReference type="PANTHER" id="PTHR18919">
    <property type="entry name" value="ACETYL-COA C-ACYLTRANSFERASE"/>
    <property type="match status" value="1"/>
</dbReference>
<evidence type="ECO:0000256" key="9">
    <source>
        <dbReference type="ARBA" id="ARBA00041222"/>
    </source>
</evidence>
<comment type="pathway">
    <text evidence="2">Aromatic compound metabolism; beta-ketoadipate pathway; acetyl-CoA and succinyl-CoA from 3-oxoadipate: step 2/2.</text>
</comment>
<evidence type="ECO:0000256" key="7">
    <source>
        <dbReference type="ARBA" id="ARBA00022797"/>
    </source>
</evidence>
<dbReference type="Pfam" id="PF02803">
    <property type="entry name" value="Thiolase_C"/>
    <property type="match status" value="1"/>
</dbReference>
<dbReference type="Proteomes" id="UP001342418">
    <property type="component" value="Chromosome"/>
</dbReference>
<reference evidence="15 16" key="1">
    <citation type="submission" date="2018-07" db="EMBL/GenBank/DDBJ databases">
        <title>Genome sequence of Nitratireductor thuwali#1536.</title>
        <authorList>
            <person name="Michoud G."/>
            <person name="Merlino G."/>
            <person name="Sefrji F.O."/>
            <person name="Daffonchio D."/>
        </authorList>
    </citation>
    <scope>NUCLEOTIDE SEQUENCE [LARGE SCALE GENOMIC DNA]</scope>
    <source>
        <strain evidence="16">Nit1536</strain>
    </source>
</reference>
<keyword evidence="6 11" id="KW-0808">Transferase</keyword>
<proteinExistence type="inferred from homology"/>
<dbReference type="PROSITE" id="PS00098">
    <property type="entry name" value="THIOLASE_1"/>
    <property type="match status" value="1"/>
</dbReference>
<dbReference type="InterPro" id="IPR020610">
    <property type="entry name" value="Thiolase_AS"/>
</dbReference>
<evidence type="ECO:0000256" key="6">
    <source>
        <dbReference type="ARBA" id="ARBA00022679"/>
    </source>
</evidence>
<dbReference type="InterPro" id="IPR020616">
    <property type="entry name" value="Thiolase_N"/>
</dbReference>
<keyword evidence="7" id="KW-0058">Aromatic hydrocarbons catabolism</keyword>
<dbReference type="PANTHER" id="PTHR18919:SF107">
    <property type="entry name" value="ACETYL-COA ACETYLTRANSFERASE, CYTOSOLIC"/>
    <property type="match status" value="1"/>
</dbReference>
<evidence type="ECO:0000256" key="5">
    <source>
        <dbReference type="ARBA" id="ARBA00016181"/>
    </source>
</evidence>
<dbReference type="InterPro" id="IPR016039">
    <property type="entry name" value="Thiolase-like"/>
</dbReference>
<evidence type="ECO:0000256" key="3">
    <source>
        <dbReference type="ARBA" id="ARBA00010982"/>
    </source>
</evidence>
<dbReference type="EC" id="2.3.1.174" evidence="4"/>
<feature type="compositionally biased region" description="Basic and acidic residues" evidence="12">
    <location>
        <begin position="216"/>
        <end position="227"/>
    </location>
</feature>
<evidence type="ECO:0000256" key="11">
    <source>
        <dbReference type="RuleBase" id="RU003557"/>
    </source>
</evidence>
<evidence type="ECO:0000256" key="2">
    <source>
        <dbReference type="ARBA" id="ARBA00005071"/>
    </source>
</evidence>
<evidence type="ECO:0000256" key="10">
    <source>
        <dbReference type="ARBA" id="ARBA00048527"/>
    </source>
</evidence>
<protein>
    <recommendedName>
        <fullName evidence="5">Beta-ketoadipyl-CoA thiolase</fullName>
        <ecNumber evidence="4">2.3.1.174</ecNumber>
    </recommendedName>
    <alternativeName>
        <fullName evidence="9">3-oxoadipyl-CoA thiolase</fullName>
    </alternativeName>
</protein>
<dbReference type="InterPro" id="IPR012793">
    <property type="entry name" value="PcaF"/>
</dbReference>
<feature type="domain" description="Thiolase N-terminal" evidence="13">
    <location>
        <begin position="5"/>
        <end position="269"/>
    </location>
</feature>
<dbReference type="EMBL" id="CP030941">
    <property type="protein sequence ID" value="UUP16948.1"/>
    <property type="molecule type" value="Genomic_DNA"/>
</dbReference>
<dbReference type="GO" id="GO:0033812">
    <property type="term" value="F:3-oxoadipyl-CoA thiolase activity"/>
    <property type="evidence" value="ECO:0007669"/>
    <property type="project" value="UniProtKB-EC"/>
</dbReference>
<dbReference type="NCBIfam" id="NF006551">
    <property type="entry name" value="PRK09050.1"/>
    <property type="match status" value="1"/>
</dbReference>
<evidence type="ECO:0000259" key="13">
    <source>
        <dbReference type="Pfam" id="PF00108"/>
    </source>
</evidence>
<comment type="function">
    <text evidence="1">Catalyzes thiolytic cleavage of beta-ketoadipyl-CoA to succinyl-CoA and acetyl-CoA.</text>
</comment>
<dbReference type="InterPro" id="IPR020613">
    <property type="entry name" value="Thiolase_CS"/>
</dbReference>
<dbReference type="Pfam" id="PF00108">
    <property type="entry name" value="Thiolase_N"/>
    <property type="match status" value="1"/>
</dbReference>
<sequence length="401" mass="41920">MAEAFICDYIRTPIGRFGGALSSVRADDLAALPIKALIERNPGIDWAAIDDVFYGCANQAGEDNRNVARMAVLLAGLPVQVPGSTVNRLCGSGMDAVTIAARAIKAGEADIMIAGGVESMSRAPFVMPKAETAFSRNAEIYDTTIGWRFVNPVLKMQYGVDSMPETGENVAEQFKISRADQDAFAVRSQEKAVAAQENGRLAREIVPVTIPQRKSDPVVVGKDEHPRPGSSVEKLGKLPTPFRENGTVTAGNASGVNDGAAALIVASEEAARKYGLTPIARILGGATAGVEPRIMGMGPAPASEKLCARLGLKPSDFDVIELNEAFASQGIAVLRELGIPEDAPHVNANGGAIALGHPLGMSGARITGTAALELREKNARLALATMCIGVGQGIAVALERV</sequence>
<dbReference type="PROSITE" id="PS00099">
    <property type="entry name" value="THIOLASE_3"/>
    <property type="match status" value="1"/>
</dbReference>
<dbReference type="RefSeq" id="WP_338529328.1">
    <property type="nucleotide sequence ID" value="NZ_CP030941.1"/>
</dbReference>
<dbReference type="InterPro" id="IPR020615">
    <property type="entry name" value="Thiolase_acyl_enz_int_AS"/>
</dbReference>
<evidence type="ECO:0000256" key="4">
    <source>
        <dbReference type="ARBA" id="ARBA00012233"/>
    </source>
</evidence>
<dbReference type="NCBIfam" id="TIGR01930">
    <property type="entry name" value="AcCoA-C-Actrans"/>
    <property type="match status" value="1"/>
</dbReference>
<dbReference type="InterPro" id="IPR002155">
    <property type="entry name" value="Thiolase"/>
</dbReference>
<feature type="domain" description="Thiolase C-terminal" evidence="14">
    <location>
        <begin position="277"/>
        <end position="400"/>
    </location>
</feature>
<evidence type="ECO:0000256" key="1">
    <source>
        <dbReference type="ARBA" id="ARBA00003720"/>
    </source>
</evidence>
<dbReference type="PROSITE" id="PS00737">
    <property type="entry name" value="THIOLASE_2"/>
    <property type="match status" value="1"/>
</dbReference>
<gene>
    <name evidence="15" type="primary">paaJ</name>
    <name evidence="15" type="ORF">NTH_01398</name>
</gene>
<evidence type="ECO:0000313" key="15">
    <source>
        <dbReference type="EMBL" id="UUP16948.1"/>
    </source>
</evidence>
<evidence type="ECO:0000256" key="12">
    <source>
        <dbReference type="SAM" id="MobiDB-lite"/>
    </source>
</evidence>